<dbReference type="InterPro" id="IPR037219">
    <property type="entry name" value="Peptidase_M41-like"/>
</dbReference>
<dbReference type="SUPFAM" id="SSF140990">
    <property type="entry name" value="FtsH protease domain-like"/>
    <property type="match status" value="1"/>
</dbReference>
<dbReference type="EMBL" id="CP034086">
    <property type="protein sequence ID" value="AZG75987.1"/>
    <property type="molecule type" value="Genomic_DNA"/>
</dbReference>
<dbReference type="RefSeq" id="WP_124737827.1">
    <property type="nucleotide sequence ID" value="NZ_CP034086.1"/>
</dbReference>
<dbReference type="KEGG" id="mros:EHO51_04145"/>
<evidence type="ECO:0000313" key="1">
    <source>
        <dbReference type="EMBL" id="AZG75987.1"/>
    </source>
</evidence>
<organism evidence="1 2">
    <name type="scientific">Methylocystis rosea</name>
    <dbReference type="NCBI Taxonomy" id="173366"/>
    <lineage>
        <taxon>Bacteria</taxon>
        <taxon>Pseudomonadati</taxon>
        <taxon>Pseudomonadota</taxon>
        <taxon>Alphaproteobacteria</taxon>
        <taxon>Hyphomicrobiales</taxon>
        <taxon>Methylocystaceae</taxon>
        <taxon>Methylocystis</taxon>
    </lineage>
</organism>
<dbReference type="Proteomes" id="UP000273982">
    <property type="component" value="Chromosome"/>
</dbReference>
<proteinExistence type="predicted"/>
<evidence type="ECO:0008006" key="3">
    <source>
        <dbReference type="Google" id="ProtNLM"/>
    </source>
</evidence>
<evidence type="ECO:0000313" key="2">
    <source>
        <dbReference type="Proteomes" id="UP000273982"/>
    </source>
</evidence>
<dbReference type="Gene3D" id="1.20.58.760">
    <property type="entry name" value="Peptidase M41"/>
    <property type="match status" value="1"/>
</dbReference>
<accession>A0A3G8M2P3</accession>
<reference evidence="1 2" key="1">
    <citation type="submission" date="2018-11" db="EMBL/GenBank/DDBJ databases">
        <title>Genome squencing of methanotrophic bacteria isolated from alkaline groundwater in Korea.</title>
        <authorList>
            <person name="Nguyen L.N."/>
        </authorList>
    </citation>
    <scope>NUCLEOTIDE SEQUENCE [LARGE SCALE GENOMIC DNA]</scope>
    <source>
        <strain evidence="1 2">GW6</strain>
    </source>
</reference>
<protein>
    <recommendedName>
        <fullName evidence="3">Peptidase M41 domain-containing protein</fullName>
    </recommendedName>
</protein>
<dbReference type="GO" id="GO:0004222">
    <property type="term" value="F:metalloendopeptidase activity"/>
    <property type="evidence" value="ECO:0007669"/>
    <property type="project" value="InterPro"/>
</dbReference>
<gene>
    <name evidence="1" type="ORF">EHO51_04145</name>
</gene>
<sequence length="214" mass="23235">MTTAPCACLSVKFDHAPHDAPAAAHDMLCEEIAELAKTFDFFPLAAHEAGHAVAAAIIGRPAKYVTISLSGPHTMYSDVPGDTRVLASIFCTVAGKVGDAVATSSGWFPSWPLLASYIERARAGEGVGHCDCCQDARLLVESFQHMDDQALVENWREMFRLAFDVFYDDDVRGALLSVASALIDKTILHQDEIAQICDRYSLPTFKEIIPCNAS</sequence>
<dbReference type="GO" id="GO:0006508">
    <property type="term" value="P:proteolysis"/>
    <property type="evidence" value="ECO:0007669"/>
    <property type="project" value="InterPro"/>
</dbReference>
<dbReference type="GO" id="GO:0005524">
    <property type="term" value="F:ATP binding"/>
    <property type="evidence" value="ECO:0007669"/>
    <property type="project" value="InterPro"/>
</dbReference>
<dbReference type="AlphaFoldDB" id="A0A3G8M2P3"/>
<name>A0A3G8M2P3_9HYPH</name>
<dbReference type="GO" id="GO:0004176">
    <property type="term" value="F:ATP-dependent peptidase activity"/>
    <property type="evidence" value="ECO:0007669"/>
    <property type="project" value="InterPro"/>
</dbReference>